<dbReference type="EC" id="4.2.1.75" evidence="2"/>
<name>A0A7W6FUE8_9HYPH</name>
<dbReference type="InterPro" id="IPR003754">
    <property type="entry name" value="4pyrrol_synth_uPrphyn_synth"/>
</dbReference>
<keyword evidence="2" id="KW-0456">Lyase</keyword>
<dbReference type="AlphaFoldDB" id="A0A7W6FUE8"/>
<organism evidence="2 3">
    <name type="scientific">Aureimonas phyllosphaerae</name>
    <dbReference type="NCBI Taxonomy" id="1166078"/>
    <lineage>
        <taxon>Bacteria</taxon>
        <taxon>Pseudomonadati</taxon>
        <taxon>Pseudomonadota</taxon>
        <taxon>Alphaproteobacteria</taxon>
        <taxon>Hyphomicrobiales</taxon>
        <taxon>Aurantimonadaceae</taxon>
        <taxon>Aureimonas</taxon>
    </lineage>
</organism>
<feature type="domain" description="Tetrapyrrole biosynthesis uroporphyrinogen III synthase" evidence="1">
    <location>
        <begin position="15"/>
        <end position="224"/>
    </location>
</feature>
<dbReference type="Proteomes" id="UP000531216">
    <property type="component" value="Unassembled WGS sequence"/>
</dbReference>
<reference evidence="2 3" key="1">
    <citation type="submission" date="2020-08" db="EMBL/GenBank/DDBJ databases">
        <title>Genomic Encyclopedia of Type Strains, Phase IV (KMG-IV): sequencing the most valuable type-strain genomes for metagenomic binning, comparative biology and taxonomic classification.</title>
        <authorList>
            <person name="Goeker M."/>
        </authorList>
    </citation>
    <scope>NUCLEOTIDE SEQUENCE [LARGE SCALE GENOMIC DNA]</scope>
    <source>
        <strain evidence="2 3">DSM 25024</strain>
    </source>
</reference>
<dbReference type="GO" id="GO:0004852">
    <property type="term" value="F:uroporphyrinogen-III synthase activity"/>
    <property type="evidence" value="ECO:0007669"/>
    <property type="project" value="UniProtKB-EC"/>
</dbReference>
<dbReference type="Pfam" id="PF02602">
    <property type="entry name" value="HEM4"/>
    <property type="match status" value="1"/>
</dbReference>
<evidence type="ECO:0000313" key="3">
    <source>
        <dbReference type="Proteomes" id="UP000531216"/>
    </source>
</evidence>
<dbReference type="OrthoDB" id="7909072at2"/>
<dbReference type="RefSeq" id="WP_090963543.1">
    <property type="nucleotide sequence ID" value="NZ_FOOA01000009.1"/>
</dbReference>
<proteinExistence type="predicted"/>
<sequence>MARVLVLREPEDGARTAAILRARGHEPLMLPLQAVHPLWPPLGAEPLGGFVATSAHAAPWLARHATGTGAPVLAVGARTAEALRSKGISEVIEGPGRAEDLVPLAEALRSQAPLVYAAGRIRLPDLEAGLRARGVAFRTLEVYDMVDRLPADAQVELALTGGAPDAVLLLSRRQADLFEALSTRHPELRAGSIRPLCLSQAVAARLASTRRPEWGARPTLDDLVARLG</sequence>
<dbReference type="SUPFAM" id="SSF69618">
    <property type="entry name" value="HemD-like"/>
    <property type="match status" value="1"/>
</dbReference>
<dbReference type="Gene3D" id="3.40.50.10090">
    <property type="match status" value="1"/>
</dbReference>
<evidence type="ECO:0000259" key="1">
    <source>
        <dbReference type="Pfam" id="PF02602"/>
    </source>
</evidence>
<comment type="caution">
    <text evidence="2">The sequence shown here is derived from an EMBL/GenBank/DDBJ whole genome shotgun (WGS) entry which is preliminary data.</text>
</comment>
<dbReference type="InterPro" id="IPR036108">
    <property type="entry name" value="4pyrrol_syn_uPrphyn_synt_sf"/>
</dbReference>
<dbReference type="EMBL" id="JACIDO010000004">
    <property type="protein sequence ID" value="MBB3936003.1"/>
    <property type="molecule type" value="Genomic_DNA"/>
</dbReference>
<evidence type="ECO:0000313" key="2">
    <source>
        <dbReference type="EMBL" id="MBB3936003.1"/>
    </source>
</evidence>
<gene>
    <name evidence="2" type="ORF">GGR05_002153</name>
</gene>
<keyword evidence="3" id="KW-1185">Reference proteome</keyword>
<accession>A0A7W6FUE8</accession>
<dbReference type="CDD" id="cd06578">
    <property type="entry name" value="HemD"/>
    <property type="match status" value="1"/>
</dbReference>
<dbReference type="GO" id="GO:0033014">
    <property type="term" value="P:tetrapyrrole biosynthetic process"/>
    <property type="evidence" value="ECO:0007669"/>
    <property type="project" value="InterPro"/>
</dbReference>
<protein>
    <submittedName>
        <fullName evidence="2">Uroporphyrinogen-III synthase</fullName>
        <ecNumber evidence="2">4.2.1.75</ecNumber>
    </submittedName>
</protein>